<keyword evidence="1" id="KW-1133">Transmembrane helix</keyword>
<dbReference type="EMBL" id="LACI01000917">
    <property type="protein sequence ID" value="KJU85667.1"/>
    <property type="molecule type" value="Genomic_DNA"/>
</dbReference>
<feature type="transmembrane region" description="Helical" evidence="1">
    <location>
        <begin position="406"/>
        <end position="426"/>
    </location>
</feature>
<keyword evidence="1" id="KW-0472">Membrane</keyword>
<dbReference type="SUPFAM" id="SSF53448">
    <property type="entry name" value="Nucleotide-diphospho-sugar transferases"/>
    <property type="match status" value="1"/>
</dbReference>
<keyword evidence="4" id="KW-1185">Reference proteome</keyword>
<keyword evidence="1" id="KW-0812">Transmembrane</keyword>
<dbReference type="Pfam" id="PF00535">
    <property type="entry name" value="Glycos_transf_2"/>
    <property type="match status" value="1"/>
</dbReference>
<feature type="transmembrane region" description="Helical" evidence="1">
    <location>
        <begin position="348"/>
        <end position="366"/>
    </location>
</feature>
<dbReference type="CDD" id="cd00761">
    <property type="entry name" value="Glyco_tranf_GTA_type"/>
    <property type="match status" value="1"/>
</dbReference>
<dbReference type="Proteomes" id="UP000033423">
    <property type="component" value="Unassembled WGS sequence"/>
</dbReference>
<dbReference type="GO" id="GO:0016740">
    <property type="term" value="F:transferase activity"/>
    <property type="evidence" value="ECO:0007669"/>
    <property type="project" value="UniProtKB-KW"/>
</dbReference>
<keyword evidence="3" id="KW-0808">Transferase</keyword>
<evidence type="ECO:0000313" key="4">
    <source>
        <dbReference type="Proteomes" id="UP000033423"/>
    </source>
</evidence>
<proteinExistence type="predicted"/>
<evidence type="ECO:0000313" key="3">
    <source>
        <dbReference type="EMBL" id="KJU85667.1"/>
    </source>
</evidence>
<sequence length="573" mass="64998">MLKDIYKKPTVVADNHRDGKPELSIILVDWSCRESIHALHYLNDQSVGRDRYEIVWIEYYGRRLTDIETAVNNARETGKPPVVDRWLTLNMPDDTVYHRHLMYNAGIVAAGGEVVAFCDSDVICGVDFVQGILEAFSKDRDIVVHLDKVCSIERRFYPFNYPSTDDIKNAGVNWENGITTGLNDKEIPKHSYFSFISPQKDGIDYYWLFQLTLYGAYAAAGDNGLIALRAILYMATVLMVFGFIFRGRLRNNDNTSAYLTAVLVLCMLVLVVRDMVLRPHMFNYLYIVIFLYILEYRPRMVVILPLLALPWCNMHGIEYPVLILLTLSYVIERYVDRFRNKTAFTAQDRVRVVALIASICAIYLTPDPVRLIGLPFQPIQYASTYIGELRTLTLTDILSFNVSPRIINHLTVNNLAIATVLLCVVTGIARRELRISHLLLFGGAVILLTKGSRFITEFVLLSLPILVNHMPLSPGGMERALKRPVSVILIIVLMSMPFVFLKTFKGILTGYPYNPTYNPRGITRFLNTMDAGGRVMSEVTVGGYLIWQLGITTVMAKPTYSGRIRQKVMSIFG</sequence>
<feature type="domain" description="Glycosyltransferase 2-like" evidence="2">
    <location>
        <begin position="103"/>
        <end position="161"/>
    </location>
</feature>
<dbReference type="InterPro" id="IPR029044">
    <property type="entry name" value="Nucleotide-diphossugar_trans"/>
</dbReference>
<protein>
    <submittedName>
        <fullName evidence="3">Membrane protein containing Glycosyl transferase, family 2 domain protein</fullName>
        <ecNumber evidence="3">2.-.-.-</ecNumber>
    </submittedName>
</protein>
<comment type="caution">
    <text evidence="3">The sequence shown here is derived from an EMBL/GenBank/DDBJ whole genome shotgun (WGS) entry which is preliminary data.</text>
</comment>
<dbReference type="EC" id="2.-.-.-" evidence="3"/>
<dbReference type="InterPro" id="IPR001173">
    <property type="entry name" value="Glyco_trans_2-like"/>
</dbReference>
<name>A0A0F3GUX2_9BACT</name>
<dbReference type="Gene3D" id="3.90.550.10">
    <property type="entry name" value="Spore Coat Polysaccharide Biosynthesis Protein SpsA, Chain A"/>
    <property type="match status" value="1"/>
</dbReference>
<feature type="transmembrane region" description="Helical" evidence="1">
    <location>
        <begin position="230"/>
        <end position="249"/>
    </location>
</feature>
<evidence type="ECO:0000259" key="2">
    <source>
        <dbReference type="Pfam" id="PF00535"/>
    </source>
</evidence>
<feature type="transmembrane region" description="Helical" evidence="1">
    <location>
        <begin position="255"/>
        <end position="272"/>
    </location>
</feature>
<reference evidence="3 4" key="1">
    <citation type="submission" date="2015-02" db="EMBL/GenBank/DDBJ databases">
        <title>Single-cell genomics of uncultivated deep-branching MTB reveals a conserved set of magnetosome genes.</title>
        <authorList>
            <person name="Kolinko S."/>
            <person name="Richter M."/>
            <person name="Glockner F.O."/>
            <person name="Brachmann A."/>
            <person name="Schuler D."/>
        </authorList>
    </citation>
    <scope>NUCLEOTIDE SEQUENCE [LARGE SCALE GENOMIC DNA]</scope>
    <source>
        <strain evidence="3">TM-1</strain>
    </source>
</reference>
<dbReference type="AlphaFoldDB" id="A0A0F3GUX2"/>
<feature type="transmembrane region" description="Helical" evidence="1">
    <location>
        <begin position="284"/>
        <end position="307"/>
    </location>
</feature>
<feature type="transmembrane region" description="Helical" evidence="1">
    <location>
        <begin position="438"/>
        <end position="465"/>
    </location>
</feature>
<gene>
    <name evidence="3" type="ORF">MBAV_002139</name>
</gene>
<accession>A0A0F3GUX2</accession>
<feature type="transmembrane region" description="Helical" evidence="1">
    <location>
        <begin position="485"/>
        <end position="504"/>
    </location>
</feature>
<feature type="transmembrane region" description="Helical" evidence="1">
    <location>
        <begin position="319"/>
        <end position="336"/>
    </location>
</feature>
<evidence type="ECO:0000256" key="1">
    <source>
        <dbReference type="SAM" id="Phobius"/>
    </source>
</evidence>
<organism evidence="3 4">
    <name type="scientific">Candidatus Magnetobacterium bavaricum</name>
    <dbReference type="NCBI Taxonomy" id="29290"/>
    <lineage>
        <taxon>Bacteria</taxon>
        <taxon>Pseudomonadati</taxon>
        <taxon>Nitrospirota</taxon>
        <taxon>Thermodesulfovibrionia</taxon>
        <taxon>Thermodesulfovibrionales</taxon>
        <taxon>Candidatus Magnetobacteriaceae</taxon>
        <taxon>Candidatus Magnetobacterium</taxon>
    </lineage>
</organism>